<feature type="transmembrane region" description="Helical" evidence="6">
    <location>
        <begin position="28"/>
        <end position="48"/>
    </location>
</feature>
<dbReference type="GO" id="GO:0016020">
    <property type="term" value="C:membrane"/>
    <property type="evidence" value="ECO:0007669"/>
    <property type="project" value="UniProtKB-SubCell"/>
</dbReference>
<organism evidence="7 8">
    <name type="scientific">Boudabousia liubingyangii</name>
    <dbReference type="NCBI Taxonomy" id="1921764"/>
    <lineage>
        <taxon>Bacteria</taxon>
        <taxon>Bacillati</taxon>
        <taxon>Actinomycetota</taxon>
        <taxon>Actinomycetes</taxon>
        <taxon>Actinomycetales</taxon>
        <taxon>Actinomycetaceae</taxon>
        <taxon>Boudabousia</taxon>
    </lineage>
</organism>
<name>A0A1Q5PJU4_9ACTO</name>
<dbReference type="GO" id="GO:0046872">
    <property type="term" value="F:metal ion binding"/>
    <property type="evidence" value="ECO:0007669"/>
    <property type="project" value="UniProtKB-KW"/>
</dbReference>
<reference evidence="7 8" key="1">
    <citation type="submission" date="2016-11" db="EMBL/GenBank/DDBJ databases">
        <title>Actinomyces gypaetusis sp. nov. isolated from the vulture Gypaetus barbatus in Qinghai Tibet Plateau China.</title>
        <authorList>
            <person name="Meng X."/>
        </authorList>
    </citation>
    <scope>NUCLEOTIDE SEQUENCE [LARGE SCALE GENOMIC DNA]</scope>
    <source>
        <strain evidence="7 8">VUL4_2</strain>
    </source>
</reference>
<feature type="binding site" evidence="5">
    <location>
        <position position="204"/>
    </location>
    <ligand>
        <name>Zn(2+)</name>
        <dbReference type="ChEBI" id="CHEBI:29105"/>
    </ligand>
</feature>
<dbReference type="OrthoDB" id="9813689at2"/>
<evidence type="ECO:0000256" key="1">
    <source>
        <dbReference type="ARBA" id="ARBA00004141"/>
    </source>
</evidence>
<feature type="transmembrane region" description="Helical" evidence="6">
    <location>
        <begin position="55"/>
        <end position="74"/>
    </location>
</feature>
<dbReference type="AlphaFoldDB" id="A0A1Q5PJU4"/>
<feature type="binding site" evidence="5">
    <location>
        <position position="75"/>
    </location>
    <ligand>
        <name>Zn(2+)</name>
        <dbReference type="ChEBI" id="CHEBI:29105"/>
    </ligand>
</feature>
<dbReference type="RefSeq" id="WP_073709799.1">
    <property type="nucleotide sequence ID" value="NZ_MQSV01000006.1"/>
</dbReference>
<evidence type="ECO:0000313" key="7">
    <source>
        <dbReference type="EMBL" id="OKL46204.1"/>
    </source>
</evidence>
<dbReference type="InterPro" id="IPR004254">
    <property type="entry name" value="AdipoR/HlyIII-related"/>
</dbReference>
<proteinExistence type="predicted"/>
<evidence type="ECO:0000256" key="3">
    <source>
        <dbReference type="ARBA" id="ARBA00022989"/>
    </source>
</evidence>
<feature type="binding site" evidence="5">
    <location>
        <position position="208"/>
    </location>
    <ligand>
        <name>Zn(2+)</name>
        <dbReference type="ChEBI" id="CHEBI:29105"/>
    </ligand>
</feature>
<evidence type="ECO:0000313" key="8">
    <source>
        <dbReference type="Proteomes" id="UP000186785"/>
    </source>
</evidence>
<keyword evidence="2 6" id="KW-0812">Transmembrane</keyword>
<comment type="subcellular location">
    <subcellularLocation>
        <location evidence="1">Membrane</location>
        <topology evidence="1">Multi-pass membrane protein</topology>
    </subcellularLocation>
</comment>
<feature type="transmembrane region" description="Helical" evidence="6">
    <location>
        <begin position="118"/>
        <end position="137"/>
    </location>
</feature>
<evidence type="ECO:0000256" key="5">
    <source>
        <dbReference type="PIRSR" id="PIRSR604254-1"/>
    </source>
</evidence>
<keyword evidence="8" id="KW-1185">Reference proteome</keyword>
<sequence length="228" mass="25217">MSTQPESIPPNHTLLPDDYELKPVLRGWIHAISAPLTLAACIVLLVLAPTTGRKIACAVYLASTLMLFGTSAVYHRGTWGVKGDAILRRMDHSNIFLLIAGTYTPIAVGSLDTYNATVLLSIVWGGAFIGILMRIFWLEAPRWIYTSIYVILGWVAVWYLFPIAHSVGWAVVWLLIAGGLTYTLGAVFYGFRWPGRYALVFGFHEFFHTCTVAGWTLMCVAAYIAILS</sequence>
<evidence type="ECO:0000256" key="6">
    <source>
        <dbReference type="SAM" id="Phobius"/>
    </source>
</evidence>
<dbReference type="PANTHER" id="PTHR20855">
    <property type="entry name" value="ADIPOR/PROGESTIN RECEPTOR-RELATED"/>
    <property type="match status" value="1"/>
</dbReference>
<keyword evidence="5" id="KW-0862">Zinc</keyword>
<dbReference type="Proteomes" id="UP000186785">
    <property type="component" value="Unassembled WGS sequence"/>
</dbReference>
<keyword evidence="3 6" id="KW-1133">Transmembrane helix</keyword>
<keyword evidence="4 6" id="KW-0472">Membrane</keyword>
<keyword evidence="5" id="KW-0479">Metal-binding</keyword>
<gene>
    <name evidence="7" type="ORF">BSR29_08125</name>
</gene>
<feature type="transmembrane region" description="Helical" evidence="6">
    <location>
        <begin position="168"/>
        <end position="191"/>
    </location>
</feature>
<comment type="caution">
    <text evidence="7">The sequence shown here is derived from an EMBL/GenBank/DDBJ whole genome shotgun (WGS) entry which is preliminary data.</text>
</comment>
<dbReference type="PANTHER" id="PTHR20855:SF3">
    <property type="entry name" value="LD03007P"/>
    <property type="match status" value="1"/>
</dbReference>
<feature type="transmembrane region" description="Helical" evidence="6">
    <location>
        <begin position="143"/>
        <end position="161"/>
    </location>
</feature>
<dbReference type="EMBL" id="MQSV01000006">
    <property type="protein sequence ID" value="OKL46204.1"/>
    <property type="molecule type" value="Genomic_DNA"/>
</dbReference>
<evidence type="ECO:0000256" key="2">
    <source>
        <dbReference type="ARBA" id="ARBA00022692"/>
    </source>
</evidence>
<dbReference type="STRING" id="1921764.BSR28_07420"/>
<evidence type="ECO:0000256" key="4">
    <source>
        <dbReference type="ARBA" id="ARBA00023136"/>
    </source>
</evidence>
<feature type="transmembrane region" description="Helical" evidence="6">
    <location>
        <begin position="94"/>
        <end position="111"/>
    </location>
</feature>
<dbReference type="Pfam" id="PF03006">
    <property type="entry name" value="HlyIII"/>
    <property type="match status" value="1"/>
</dbReference>
<accession>A0A1Q5PJU4</accession>
<feature type="transmembrane region" description="Helical" evidence="6">
    <location>
        <begin position="206"/>
        <end position="226"/>
    </location>
</feature>
<protein>
    <submittedName>
        <fullName evidence="7">Hemolysin</fullName>
    </submittedName>
</protein>